<accession>A0A2T4J6W8</accession>
<organism evidence="2 3">
    <name type="scientific">Phaeovulum veldkampii DSM 11550</name>
    <dbReference type="NCBI Taxonomy" id="1185920"/>
    <lineage>
        <taxon>Bacteria</taxon>
        <taxon>Pseudomonadati</taxon>
        <taxon>Pseudomonadota</taxon>
        <taxon>Alphaproteobacteria</taxon>
        <taxon>Rhodobacterales</taxon>
        <taxon>Paracoccaceae</taxon>
        <taxon>Phaeovulum</taxon>
    </lineage>
</organism>
<comment type="caution">
    <text evidence="2">The sequence shown here is derived from an EMBL/GenBank/DDBJ whole genome shotgun (WGS) entry which is preliminary data.</text>
</comment>
<dbReference type="EMBL" id="PZKF01000076">
    <property type="protein sequence ID" value="PTE13598.1"/>
    <property type="molecule type" value="Genomic_DNA"/>
</dbReference>
<proteinExistence type="predicted"/>
<dbReference type="OrthoDB" id="6058957at2"/>
<evidence type="ECO:0000313" key="3">
    <source>
        <dbReference type="Proteomes" id="UP000241899"/>
    </source>
</evidence>
<gene>
    <name evidence="2" type="ORF">C5F46_15555</name>
</gene>
<reference evidence="2 3" key="1">
    <citation type="submission" date="2018-03" db="EMBL/GenBank/DDBJ databases">
        <title>Rhodobacter veldkampii.</title>
        <authorList>
            <person name="Meyer T.E."/>
            <person name="Miller S."/>
            <person name="Lodha T."/>
            <person name="Gandham S."/>
            <person name="Chintalapati S."/>
            <person name="Chintalapati V.R."/>
        </authorList>
    </citation>
    <scope>NUCLEOTIDE SEQUENCE [LARGE SCALE GENOMIC DNA]</scope>
    <source>
        <strain evidence="2 3">DSM 11550</strain>
    </source>
</reference>
<evidence type="ECO:0000259" key="1">
    <source>
        <dbReference type="Pfam" id="PF01402"/>
    </source>
</evidence>
<evidence type="ECO:0000313" key="2">
    <source>
        <dbReference type="EMBL" id="PTE13598.1"/>
    </source>
</evidence>
<dbReference type="Pfam" id="PF01402">
    <property type="entry name" value="RHH_1"/>
    <property type="match status" value="1"/>
</dbReference>
<dbReference type="InterPro" id="IPR013321">
    <property type="entry name" value="Arc_rbn_hlx_hlx"/>
</dbReference>
<name>A0A2T4J6W8_9RHOB</name>
<dbReference type="RefSeq" id="WP_107326228.1">
    <property type="nucleotide sequence ID" value="NZ_PZKF01000076.1"/>
</dbReference>
<dbReference type="AlphaFoldDB" id="A0A2T4J6W8"/>
<dbReference type="Gene3D" id="1.10.1220.10">
    <property type="entry name" value="Met repressor-like"/>
    <property type="match status" value="1"/>
</dbReference>
<keyword evidence="3" id="KW-1185">Reference proteome</keyword>
<dbReference type="Proteomes" id="UP000241899">
    <property type="component" value="Unassembled WGS sequence"/>
</dbReference>
<feature type="domain" description="Ribbon-helix-helix protein CopG" evidence="1">
    <location>
        <begin position="11"/>
        <end position="50"/>
    </location>
</feature>
<protein>
    <recommendedName>
        <fullName evidence="1">Ribbon-helix-helix protein CopG domain-containing protein</fullName>
    </recommendedName>
</protein>
<dbReference type="InterPro" id="IPR002145">
    <property type="entry name" value="CopG"/>
</dbReference>
<sequence>MARPKCAERSVRLSVTLDENDYRALRELAESCGLSVAWMMRRAAAEFVARHDKDDVLMIERRGEDRAA</sequence>
<dbReference type="GO" id="GO:0006355">
    <property type="term" value="P:regulation of DNA-templated transcription"/>
    <property type="evidence" value="ECO:0007669"/>
    <property type="project" value="InterPro"/>
</dbReference>